<evidence type="ECO:0000313" key="2">
    <source>
        <dbReference type="Proteomes" id="UP000266389"/>
    </source>
</evidence>
<evidence type="ECO:0000313" key="1">
    <source>
        <dbReference type="EMBL" id="RFM23697.1"/>
    </source>
</evidence>
<comment type="caution">
    <text evidence="1">The sequence shown here is derived from an EMBL/GenBank/DDBJ whole genome shotgun (WGS) entry which is preliminary data.</text>
</comment>
<accession>A0A395LYW3</accession>
<protein>
    <submittedName>
        <fullName evidence="1">Uncharacterized protein</fullName>
    </submittedName>
</protein>
<proteinExistence type="predicted"/>
<name>A0A395LYW3_9BACT</name>
<dbReference type="Proteomes" id="UP000266389">
    <property type="component" value="Unassembled WGS sequence"/>
</dbReference>
<reference evidence="1 2" key="1">
    <citation type="journal article" date="2011" name="ISME J.">
        <title>Community ecology of hot spring cyanobacterial mats: predominant populations and their functional potential.</title>
        <authorList>
            <person name="Klatt C.G."/>
            <person name="Wood J.M."/>
            <person name="Rusch D.B."/>
            <person name="Bateson M.M."/>
            <person name="Hamamura N."/>
            <person name="Heidelberg J.F."/>
            <person name="Grossman A.R."/>
            <person name="Bhaya D."/>
            <person name="Cohan F.M."/>
            <person name="Kuhl M."/>
            <person name="Bryant D.A."/>
            <person name="Ward D.M."/>
        </authorList>
    </citation>
    <scope>NUCLEOTIDE SEQUENCE [LARGE SCALE GENOMIC DNA]</scope>
    <source>
        <strain evidence="1">OS</strain>
    </source>
</reference>
<organism evidence="1 2">
    <name type="scientific">Candidatus Thermochlorobacter aerophilus</name>
    <dbReference type="NCBI Taxonomy" id="1868324"/>
    <lineage>
        <taxon>Bacteria</taxon>
        <taxon>Pseudomonadati</taxon>
        <taxon>Chlorobiota</taxon>
        <taxon>Chlorobiia</taxon>
        <taxon>Chlorobiales</taxon>
        <taxon>Candidatus Thermochlorobacteriaceae</taxon>
        <taxon>Candidatus Thermochlorobacter</taxon>
    </lineage>
</organism>
<dbReference type="AlphaFoldDB" id="A0A395LYW3"/>
<sequence length="190" mass="21490">MLALIGIVMLMCAGDELIERLMKLIRDPNLVTISSLHNSHPDCAHINALAAKLNQFVLAIHSGSHLHPCKAQETSIYDGVEKGLLGGKGIFTKPNPLNAVAFEILLSRDVRRGKILWYSDTLFSRAQGLFSWSVRESSTLYTLRTLHSQTLCQERLELFRDGRGDYERYENKQLVRQLRWNASGVPELDK</sequence>
<gene>
    <name evidence="1" type="ORF">D0433_10040</name>
</gene>
<dbReference type="EMBL" id="PHFL01000060">
    <property type="protein sequence ID" value="RFM23697.1"/>
    <property type="molecule type" value="Genomic_DNA"/>
</dbReference>